<evidence type="ECO:0000313" key="2">
    <source>
        <dbReference type="Proteomes" id="UP000489600"/>
    </source>
</evidence>
<dbReference type="AlphaFoldDB" id="A0A565CEF6"/>
<name>A0A565CEF6_9BRAS</name>
<dbReference type="Proteomes" id="UP000489600">
    <property type="component" value="Unassembled WGS sequence"/>
</dbReference>
<protein>
    <submittedName>
        <fullName evidence="1">Uncharacterized protein</fullName>
    </submittedName>
</protein>
<dbReference type="OrthoDB" id="1109776at2759"/>
<gene>
    <name evidence="1" type="ORF">ANE_LOCUS22522</name>
</gene>
<proteinExistence type="predicted"/>
<organism evidence="1 2">
    <name type="scientific">Arabis nemorensis</name>
    <dbReference type="NCBI Taxonomy" id="586526"/>
    <lineage>
        <taxon>Eukaryota</taxon>
        <taxon>Viridiplantae</taxon>
        <taxon>Streptophyta</taxon>
        <taxon>Embryophyta</taxon>
        <taxon>Tracheophyta</taxon>
        <taxon>Spermatophyta</taxon>
        <taxon>Magnoliopsida</taxon>
        <taxon>eudicotyledons</taxon>
        <taxon>Gunneridae</taxon>
        <taxon>Pentapetalae</taxon>
        <taxon>rosids</taxon>
        <taxon>malvids</taxon>
        <taxon>Brassicales</taxon>
        <taxon>Brassicaceae</taxon>
        <taxon>Arabideae</taxon>
        <taxon>Arabis</taxon>
    </lineage>
</organism>
<sequence length="71" mass="8231">MSPEVFSPLPNRMFAARHEPVGIRVTAYHPTNGIRVILNALEEDEVEYLRNTSFGKFLTIVEKPSFLWEIR</sequence>
<comment type="caution">
    <text evidence="1">The sequence shown here is derived from an EMBL/GenBank/DDBJ whole genome shotgun (WGS) entry which is preliminary data.</text>
</comment>
<accession>A0A565CEF6</accession>
<reference evidence="1" key="1">
    <citation type="submission" date="2019-07" db="EMBL/GenBank/DDBJ databases">
        <authorList>
            <person name="Dittberner H."/>
        </authorList>
    </citation>
    <scope>NUCLEOTIDE SEQUENCE [LARGE SCALE GENOMIC DNA]</scope>
</reference>
<evidence type="ECO:0000313" key="1">
    <source>
        <dbReference type="EMBL" id="VVB12078.1"/>
    </source>
</evidence>
<keyword evidence="2" id="KW-1185">Reference proteome</keyword>
<dbReference type="EMBL" id="CABITT030000007">
    <property type="protein sequence ID" value="VVB12078.1"/>
    <property type="molecule type" value="Genomic_DNA"/>
</dbReference>